<feature type="chain" id="PRO_5045846136" evidence="1">
    <location>
        <begin position="19"/>
        <end position="170"/>
    </location>
</feature>
<gene>
    <name evidence="3" type="ORF">VSR74_09930</name>
</gene>
<keyword evidence="1" id="KW-0732">Signal</keyword>
<proteinExistence type="predicted"/>
<dbReference type="EMBL" id="JAYMYY010000002">
    <property type="protein sequence ID" value="MEO3990135.1"/>
    <property type="molecule type" value="Genomic_DNA"/>
</dbReference>
<dbReference type="Gene3D" id="2.60.40.1090">
    <property type="entry name" value="Fimbrial-type adhesion domain"/>
    <property type="match status" value="1"/>
</dbReference>
<comment type="caution">
    <text evidence="3">The sequence shown here is derived from an EMBL/GenBank/DDBJ whole genome shotgun (WGS) entry which is preliminary data.</text>
</comment>
<evidence type="ECO:0000256" key="1">
    <source>
        <dbReference type="SAM" id="SignalP"/>
    </source>
</evidence>
<evidence type="ECO:0000313" key="3">
    <source>
        <dbReference type="EMBL" id="MEO3990135.1"/>
    </source>
</evidence>
<dbReference type="PANTHER" id="PTHR33420">
    <property type="entry name" value="FIMBRIAL SUBUNIT ELFA-RELATED"/>
    <property type="match status" value="1"/>
</dbReference>
<feature type="signal peptide" evidence="1">
    <location>
        <begin position="1"/>
        <end position="18"/>
    </location>
</feature>
<dbReference type="Pfam" id="PF00419">
    <property type="entry name" value="Fimbrial"/>
    <property type="match status" value="1"/>
</dbReference>
<keyword evidence="4" id="KW-1185">Reference proteome</keyword>
<evidence type="ECO:0000313" key="4">
    <source>
        <dbReference type="Proteomes" id="UP001444146"/>
    </source>
</evidence>
<dbReference type="InterPro" id="IPR050263">
    <property type="entry name" value="Bact_Fimbrial_Adh_Pro"/>
</dbReference>
<dbReference type="RefSeq" id="WP_347794576.1">
    <property type="nucleotide sequence ID" value="NZ_JAYMYY010000002.1"/>
</dbReference>
<dbReference type="SUPFAM" id="SSF49401">
    <property type="entry name" value="Bacterial adhesins"/>
    <property type="match status" value="1"/>
</dbReference>
<evidence type="ECO:0000259" key="2">
    <source>
        <dbReference type="Pfam" id="PF00419"/>
    </source>
</evidence>
<dbReference type="InterPro" id="IPR000259">
    <property type="entry name" value="Adhesion_dom_fimbrial"/>
</dbReference>
<reference evidence="3 4" key="1">
    <citation type="submission" date="2024-01" db="EMBL/GenBank/DDBJ databases">
        <title>Pseudocitrobacter sp. Endophytic strain Cyp-38L.</title>
        <authorList>
            <person name="Amer M.A."/>
            <person name="Hamed S.M."/>
        </authorList>
    </citation>
    <scope>NUCLEOTIDE SEQUENCE [LARGE SCALE GENOMIC DNA]</scope>
    <source>
        <strain evidence="3 4">Cyp38S</strain>
    </source>
</reference>
<feature type="domain" description="Fimbrial-type adhesion" evidence="2">
    <location>
        <begin position="24"/>
        <end position="169"/>
    </location>
</feature>
<sequence length="170" mass="17543">MKYWIVLWLMLAVAGAQAHDGRVNITGTIDDNTCTLSPDSQNFTVEMGQVSNRQFYHAGDGGAYVLFTINLEDCGSTASGVSVSFSGAADSLNPILLALTGGADSASGVGIALYNGDKTPVAPGDISNLQPLIPGQATARLNFYARYVADGATVTPGSANASATFVLNYA</sequence>
<accession>A0ABV0HJC6</accession>
<dbReference type="InterPro" id="IPR008966">
    <property type="entry name" value="Adhesion_dom_sf"/>
</dbReference>
<dbReference type="PANTHER" id="PTHR33420:SF25">
    <property type="entry name" value="PROTEIN FIMF"/>
    <property type="match status" value="1"/>
</dbReference>
<dbReference type="Proteomes" id="UP001444146">
    <property type="component" value="Unassembled WGS sequence"/>
</dbReference>
<protein>
    <submittedName>
        <fullName evidence="3">Fimbrial protein</fullName>
    </submittedName>
</protein>
<name>A0ABV0HJC6_9ENTR</name>
<organism evidence="3 4">
    <name type="scientific">Pseudocitrobacter cyperus</name>
    <dbReference type="NCBI Taxonomy" id="3112843"/>
    <lineage>
        <taxon>Bacteria</taxon>
        <taxon>Pseudomonadati</taxon>
        <taxon>Pseudomonadota</taxon>
        <taxon>Gammaproteobacteria</taxon>
        <taxon>Enterobacterales</taxon>
        <taxon>Enterobacteriaceae</taxon>
        <taxon>Pseudocitrobacter</taxon>
    </lineage>
</organism>
<dbReference type="InterPro" id="IPR036937">
    <property type="entry name" value="Adhesion_dom_fimbrial_sf"/>
</dbReference>